<evidence type="ECO:0000313" key="1">
    <source>
        <dbReference type="EMBL" id="GAT07600.1"/>
    </source>
</evidence>
<keyword evidence="2" id="KW-1185">Reference proteome</keyword>
<organism evidence="1 2">
    <name type="scientific">Mycolicibacterium novocastrense</name>
    <name type="common">Mycobacterium novocastrense</name>
    <dbReference type="NCBI Taxonomy" id="59813"/>
    <lineage>
        <taxon>Bacteria</taxon>
        <taxon>Bacillati</taxon>
        <taxon>Actinomycetota</taxon>
        <taxon>Actinomycetes</taxon>
        <taxon>Mycobacteriales</taxon>
        <taxon>Mycobacteriaceae</taxon>
        <taxon>Mycolicibacterium</taxon>
    </lineage>
</organism>
<dbReference type="Proteomes" id="UP000069773">
    <property type="component" value="Unassembled WGS sequence"/>
</dbReference>
<gene>
    <name evidence="1" type="ORF">RMCN_0733</name>
</gene>
<protein>
    <submittedName>
        <fullName evidence="1">Uncharacterized protein</fullName>
    </submittedName>
</protein>
<evidence type="ECO:0000313" key="2">
    <source>
        <dbReference type="Proteomes" id="UP000069773"/>
    </source>
</evidence>
<dbReference type="EMBL" id="BCTA01000012">
    <property type="protein sequence ID" value="GAT07600.1"/>
    <property type="molecule type" value="Genomic_DNA"/>
</dbReference>
<sequence>MTDVSVLQQQLNDVREALRQARELIGVNVVSPPQGIEAQPDAAKEWVV</sequence>
<accession>A0ABQ0KDM3</accession>
<proteinExistence type="predicted"/>
<comment type="caution">
    <text evidence="1">The sequence shown here is derived from an EMBL/GenBank/DDBJ whole genome shotgun (WGS) entry which is preliminary data.</text>
</comment>
<name>A0ABQ0KDM3_MYCNV</name>
<reference evidence="1 2" key="1">
    <citation type="journal article" date="2016" name="Genome Announc.">
        <title>Draft Genome Sequences of Five Rapidly Growing Mycobacterium Species, M. thermoresistibile, M. fortuitum subsp. acetamidolyticum, M. canariasense, M. brisbanense, and M. novocastrense.</title>
        <authorList>
            <person name="Katahira K."/>
            <person name="Ogura Y."/>
            <person name="Gotoh Y."/>
            <person name="Hayashi T."/>
        </authorList>
    </citation>
    <scope>NUCLEOTIDE SEQUENCE [LARGE SCALE GENOMIC DNA]</scope>
    <source>
        <strain evidence="1 2">JCM18114</strain>
    </source>
</reference>